<dbReference type="SUPFAM" id="SSF54292">
    <property type="entry name" value="2Fe-2S ferredoxin-like"/>
    <property type="match status" value="1"/>
</dbReference>
<dbReference type="Gene3D" id="2.40.40.20">
    <property type="match status" value="1"/>
</dbReference>
<comment type="cofactor">
    <cofactor evidence="1">
        <name>FAD</name>
        <dbReference type="ChEBI" id="CHEBI:57692"/>
    </cofactor>
</comment>
<dbReference type="PANTHER" id="PTHR47354">
    <property type="entry name" value="NADH OXIDOREDUCTASE HCR"/>
    <property type="match status" value="1"/>
</dbReference>
<dbReference type="InterPro" id="IPR012675">
    <property type="entry name" value="Beta-grasp_dom_sf"/>
</dbReference>
<keyword evidence="6" id="KW-0560">Oxidoreductase</keyword>
<keyword evidence="7" id="KW-0408">Iron</keyword>
<keyword evidence="15" id="KW-1185">Reference proteome</keyword>
<dbReference type="Gene3D" id="2.40.30.10">
    <property type="entry name" value="Translation factors"/>
    <property type="match status" value="1"/>
</dbReference>
<gene>
    <name evidence="14" type="ORF">H3N35_00410</name>
</gene>
<dbReference type="InterPro" id="IPR017927">
    <property type="entry name" value="FAD-bd_FR_type"/>
</dbReference>
<sequence length="1208" mass="133696">MELSQAHSPAADDLKIVYAGHDVADIDLSADLLTIAHAGELSPLSELPAYLTGKQQSKAESFSHISCSYCGIGDSGKLNLNGHTQACNSHSAIEKTGPTSSCVKFTYSAMNKPVAYPIHTAPSILDKDTGQRKNISYEQAIAILARQLLKHRHKTRRTLVYASGQVDYFSIFAMQEVFRLLGIRNITGNAEHCLNAGAVHNELLTGQEGPYLTIKQAMEGSNRLFIFNGWNGCITHPPIYNQLKQMPKLDAYLFDVMETETAQGLAEKIGKKQISMLRSRSDGQVALAIAHEIFTKHPEALETRFIEQYADKESFIAFRDCALSSRYTPAAVSKRCAAETKDQVQLLLTIRRLAKKLLDPETVPVVIPSVGLSQTSGVVAHCLWGNLLAMLGKFGLKPDSSPLGGVLRLPGQINAESEVQGLNRRYFLGRIPMSDADKAARRMGLPDDAYEPVLADTPRAALDYSDHSQEEELFLFFGTQFEANMPNRKRWLEKLQSAGNSVIVIDPIPDPWTLKHAELIIPSPPHSATTKLYQNGEWRLTISMPQKKAAAQTRSDATIIYDAMAEITRQLQRDPQLLKAHSDLQRHLSSGYLQQRFCPPLTPKGQGLSRVTGEVNRAQLWQRIQDYLHGDNNPLYCSFDHADGKAITWQELIQAGNLVYGGVGVNRFILDYDNAGHQPFQNIYCQAGAFRFFTPTEQDLALPEGIILNTGRSSLSDDSNRIQFATSTFNSGKATPVELLPQEHPLYISPALADSLQLATGDWARVSSAATAYFVHMPVVVSDRVKGNSVYTSFHRARAQEQRGFYINDIIDHVKRCPYTSQASLKATRVSIQRLPVSKYKDYDYIGQNHIPAKFNLPLVDVNANIPLWNGEEREFTVREIIRETHDSYTLRLMAEPLCLFAYHPGQYCSVILNIANKRVIRTYSISSSPSRPYVLELTVKRVPGGLVSNWLPDNLIAGDKIRLAKPGGSFKLTPEQAGNKLLLLGAGSGVTPLMSMVRWLKDQRKPVDVVFYYAIRSAQDAIFKNELDELSRTMPGFTCHMVPTSSDETIEENALSGRINISLLQRVAADFKSRDCYTCGPTGFMDKVEAILQAENYDMARFHMESFVTPTAPNAVKTAGGESFEIHFKNQEQSTTADGSSSLLEVAESAGIELDYSCRSGACGMCKVKVENGDVHQAENTGLAQEEADQGYTLACVSYPQSACVIS</sequence>
<dbReference type="Pfam" id="PF00111">
    <property type="entry name" value="Fer2"/>
    <property type="match status" value="1"/>
</dbReference>
<dbReference type="InterPro" id="IPR036010">
    <property type="entry name" value="2Fe-2S_ferredoxin-like_sf"/>
</dbReference>
<dbReference type="SUPFAM" id="SSF52343">
    <property type="entry name" value="Ferredoxin reductase-like, C-terminal NADP-linked domain"/>
    <property type="match status" value="1"/>
</dbReference>
<keyword evidence="9" id="KW-0830">Ubiquinone</keyword>
<evidence type="ECO:0000313" key="15">
    <source>
        <dbReference type="Proteomes" id="UP001215231"/>
    </source>
</evidence>
<evidence type="ECO:0000259" key="12">
    <source>
        <dbReference type="PROSITE" id="PS51085"/>
    </source>
</evidence>
<keyword evidence="3" id="KW-0001">2Fe-2S</keyword>
<dbReference type="InterPro" id="IPR001041">
    <property type="entry name" value="2Fe-2S_ferredoxin-type"/>
</dbReference>
<dbReference type="CDD" id="cd00207">
    <property type="entry name" value="fer2"/>
    <property type="match status" value="1"/>
</dbReference>
<dbReference type="Gene3D" id="3.40.228.10">
    <property type="entry name" value="Dimethylsulfoxide Reductase, domain 2"/>
    <property type="match status" value="1"/>
</dbReference>
<evidence type="ECO:0000256" key="7">
    <source>
        <dbReference type="ARBA" id="ARBA00023004"/>
    </source>
</evidence>
<evidence type="ECO:0000256" key="11">
    <source>
        <dbReference type="ARBA" id="ARBA00061434"/>
    </source>
</evidence>
<evidence type="ECO:0000256" key="6">
    <source>
        <dbReference type="ARBA" id="ARBA00023002"/>
    </source>
</evidence>
<dbReference type="EMBL" id="CP059693">
    <property type="protein sequence ID" value="WDE11990.1"/>
    <property type="molecule type" value="Genomic_DNA"/>
</dbReference>
<evidence type="ECO:0000256" key="8">
    <source>
        <dbReference type="ARBA" id="ARBA00023014"/>
    </source>
</evidence>
<dbReference type="PRINTS" id="PR00371">
    <property type="entry name" value="FPNCR"/>
</dbReference>
<dbReference type="Pfam" id="PF01568">
    <property type="entry name" value="Molydop_binding"/>
    <property type="match status" value="1"/>
</dbReference>
<keyword evidence="8" id="KW-0411">Iron-sulfur</keyword>
<keyword evidence="2" id="KW-0285">Flavoprotein</keyword>
<evidence type="ECO:0000256" key="4">
    <source>
        <dbReference type="ARBA" id="ARBA00022723"/>
    </source>
</evidence>
<evidence type="ECO:0000259" key="13">
    <source>
        <dbReference type="PROSITE" id="PS51384"/>
    </source>
</evidence>
<dbReference type="InterPro" id="IPR050415">
    <property type="entry name" value="MRET"/>
</dbReference>
<dbReference type="Gene3D" id="3.40.50.80">
    <property type="entry name" value="Nucleotide-binding domain of ferredoxin-NADP reductase (FNR) module"/>
    <property type="match status" value="1"/>
</dbReference>
<dbReference type="CDD" id="cd06215">
    <property type="entry name" value="FNR_iron_sulfur_binding_1"/>
    <property type="match status" value="1"/>
</dbReference>
<dbReference type="InterPro" id="IPR001709">
    <property type="entry name" value="Flavoprot_Pyr_Nucl_cyt_Rdtase"/>
</dbReference>
<name>A0ABY7VE64_9GAMM</name>
<keyword evidence="5" id="KW-0274">FAD</keyword>
<dbReference type="InterPro" id="IPR009010">
    <property type="entry name" value="Asp_de-COase-like_dom_sf"/>
</dbReference>
<evidence type="ECO:0000256" key="9">
    <source>
        <dbReference type="ARBA" id="ARBA00023075"/>
    </source>
</evidence>
<dbReference type="PANTHER" id="PTHR47354:SF6">
    <property type="entry name" value="NADH OXIDOREDUCTASE HCR"/>
    <property type="match status" value="1"/>
</dbReference>
<dbReference type="Gene3D" id="3.10.20.30">
    <property type="match status" value="1"/>
</dbReference>
<dbReference type="InterPro" id="IPR008333">
    <property type="entry name" value="Cbr1-like_FAD-bd_dom"/>
</dbReference>
<evidence type="ECO:0000256" key="1">
    <source>
        <dbReference type="ARBA" id="ARBA00001974"/>
    </source>
</evidence>
<dbReference type="InterPro" id="IPR006657">
    <property type="entry name" value="MoPterin_dinucl-bd_dom"/>
</dbReference>
<comment type="similarity">
    <text evidence="11">In the N-terminal section; belongs to the FAD-binding oxidoreductase type 6 family.</text>
</comment>
<dbReference type="PROSITE" id="PS00197">
    <property type="entry name" value="2FE2S_FER_1"/>
    <property type="match status" value="1"/>
</dbReference>
<comment type="cofactor">
    <cofactor evidence="10">
        <name>[2Fe-2S] cluster</name>
        <dbReference type="ChEBI" id="CHEBI:190135"/>
    </cofactor>
</comment>
<evidence type="ECO:0000313" key="14">
    <source>
        <dbReference type="EMBL" id="WDE11990.1"/>
    </source>
</evidence>
<dbReference type="InterPro" id="IPR039261">
    <property type="entry name" value="FNR_nucleotide-bd"/>
</dbReference>
<protein>
    <submittedName>
        <fullName evidence="14">2Fe-2S iron-sulfur cluster binding domain-containing protein</fullName>
    </submittedName>
</protein>
<dbReference type="Gene3D" id="3.40.50.740">
    <property type="match status" value="1"/>
</dbReference>
<evidence type="ECO:0000256" key="5">
    <source>
        <dbReference type="ARBA" id="ARBA00022827"/>
    </source>
</evidence>
<dbReference type="SUPFAM" id="SSF63380">
    <property type="entry name" value="Riboflavin synthase domain-like"/>
    <property type="match status" value="1"/>
</dbReference>
<accession>A0ABY7VE64</accession>
<dbReference type="PROSITE" id="PS51384">
    <property type="entry name" value="FAD_FR"/>
    <property type="match status" value="1"/>
</dbReference>
<keyword evidence="4" id="KW-0479">Metal-binding</keyword>
<dbReference type="InterPro" id="IPR006058">
    <property type="entry name" value="2Fe2S_fd_BS"/>
</dbReference>
<feature type="domain" description="FAD-binding FR-type" evidence="13">
    <location>
        <begin position="871"/>
        <end position="974"/>
    </location>
</feature>
<evidence type="ECO:0000256" key="2">
    <source>
        <dbReference type="ARBA" id="ARBA00022630"/>
    </source>
</evidence>
<dbReference type="Proteomes" id="UP001215231">
    <property type="component" value="Chromosome"/>
</dbReference>
<evidence type="ECO:0000256" key="10">
    <source>
        <dbReference type="ARBA" id="ARBA00034078"/>
    </source>
</evidence>
<dbReference type="RefSeq" id="WP_274052217.1">
    <property type="nucleotide sequence ID" value="NZ_CP059693.1"/>
</dbReference>
<reference evidence="14 15" key="1">
    <citation type="journal article" date="2022" name="Mar. Drugs">
        <title>Bioassay-Guided Fractionation Leads to the Detection of Cholic Acid Generated by the Rare Thalassomonas sp.</title>
        <authorList>
            <person name="Pheiffer F."/>
            <person name="Schneider Y.K."/>
            <person name="Hansen E.H."/>
            <person name="Andersen J.H."/>
            <person name="Isaksson J."/>
            <person name="Busche T."/>
            <person name="R C."/>
            <person name="Kalinowski J."/>
            <person name="Zyl L.V."/>
            <person name="Trindade M."/>
        </authorList>
    </citation>
    <scope>NUCLEOTIDE SEQUENCE [LARGE SCALE GENOMIC DNA]</scope>
    <source>
        <strain evidence="14 15">A5K-61T</strain>
    </source>
</reference>
<evidence type="ECO:0000256" key="3">
    <source>
        <dbReference type="ARBA" id="ARBA00022714"/>
    </source>
</evidence>
<feature type="domain" description="2Fe-2S ferredoxin-type" evidence="12">
    <location>
        <begin position="1125"/>
        <end position="1208"/>
    </location>
</feature>
<dbReference type="SUPFAM" id="SSF53706">
    <property type="entry name" value="Formate dehydrogenase/DMSO reductase, domains 1-3"/>
    <property type="match status" value="1"/>
</dbReference>
<organism evidence="14 15">
    <name type="scientific">Thalassomonas haliotis</name>
    <dbReference type="NCBI Taxonomy" id="485448"/>
    <lineage>
        <taxon>Bacteria</taxon>
        <taxon>Pseudomonadati</taxon>
        <taxon>Pseudomonadota</taxon>
        <taxon>Gammaproteobacteria</taxon>
        <taxon>Alteromonadales</taxon>
        <taxon>Colwelliaceae</taxon>
        <taxon>Thalassomonas</taxon>
    </lineage>
</organism>
<dbReference type="SUPFAM" id="SSF50692">
    <property type="entry name" value="ADC-like"/>
    <property type="match status" value="1"/>
</dbReference>
<dbReference type="PROSITE" id="PS51085">
    <property type="entry name" value="2FE2S_FER_2"/>
    <property type="match status" value="1"/>
</dbReference>
<proteinExistence type="inferred from homology"/>
<dbReference type="InterPro" id="IPR001433">
    <property type="entry name" value="OxRdtase_FAD/NAD-bd"/>
</dbReference>
<dbReference type="Pfam" id="PF00175">
    <property type="entry name" value="NAD_binding_1"/>
    <property type="match status" value="1"/>
</dbReference>
<dbReference type="InterPro" id="IPR017938">
    <property type="entry name" value="Riboflavin_synthase-like_b-brl"/>
</dbReference>
<dbReference type="Pfam" id="PF00970">
    <property type="entry name" value="FAD_binding_6"/>
    <property type="match status" value="1"/>
</dbReference>